<keyword evidence="1" id="KW-1133">Transmembrane helix</keyword>
<protein>
    <submittedName>
        <fullName evidence="3">BON domain-containing protein</fullName>
    </submittedName>
</protein>
<feature type="domain" description="BON" evidence="2">
    <location>
        <begin position="118"/>
        <end position="186"/>
    </location>
</feature>
<evidence type="ECO:0000313" key="3">
    <source>
        <dbReference type="EMBL" id="MBD3323263.1"/>
    </source>
</evidence>
<keyword evidence="1" id="KW-0472">Membrane</keyword>
<dbReference type="AlphaFoldDB" id="A0A9D5Q4H2"/>
<dbReference type="EMBL" id="WJJP01000047">
    <property type="protein sequence ID" value="MBD3323263.1"/>
    <property type="molecule type" value="Genomic_DNA"/>
</dbReference>
<reference evidence="3" key="1">
    <citation type="submission" date="2019-11" db="EMBL/GenBank/DDBJ databases">
        <title>Microbial mats filling the niche in hypersaline microbial mats.</title>
        <authorList>
            <person name="Wong H.L."/>
            <person name="Macleod F.I."/>
            <person name="White R.A. III"/>
            <person name="Burns B.P."/>
        </authorList>
    </citation>
    <scope>NUCLEOTIDE SEQUENCE</scope>
    <source>
        <strain evidence="3">Rbin_158</strain>
    </source>
</reference>
<comment type="caution">
    <text evidence="3">The sequence shown here is derived from an EMBL/GenBank/DDBJ whole genome shotgun (WGS) entry which is preliminary data.</text>
</comment>
<dbReference type="InterPro" id="IPR051686">
    <property type="entry name" value="Lipoprotein_DolP"/>
</dbReference>
<dbReference type="PANTHER" id="PTHR34606:SF15">
    <property type="entry name" value="BON DOMAIN-CONTAINING PROTEIN"/>
    <property type="match status" value="1"/>
</dbReference>
<dbReference type="InterPro" id="IPR007055">
    <property type="entry name" value="BON_dom"/>
</dbReference>
<dbReference type="Proteomes" id="UP000649604">
    <property type="component" value="Unassembled WGS sequence"/>
</dbReference>
<dbReference type="SMART" id="SM00749">
    <property type="entry name" value="BON"/>
    <property type="match status" value="6"/>
</dbReference>
<dbReference type="Gene3D" id="3.30.1340.30">
    <property type="match status" value="6"/>
</dbReference>
<dbReference type="PANTHER" id="PTHR34606">
    <property type="entry name" value="BON DOMAIN-CONTAINING PROTEIN"/>
    <property type="match status" value="1"/>
</dbReference>
<dbReference type="PROSITE" id="PS50914">
    <property type="entry name" value="BON"/>
    <property type="match status" value="5"/>
</dbReference>
<organism evidence="3 4">
    <name type="scientific">candidate division KSB3 bacterium</name>
    <dbReference type="NCBI Taxonomy" id="2044937"/>
    <lineage>
        <taxon>Bacteria</taxon>
        <taxon>candidate division KSB3</taxon>
    </lineage>
</organism>
<accession>A0A9D5Q4H2</accession>
<sequence length="508" mass="56667">MEEVKRMKYVRSHTVRMLGKGIMTVSLIVMISMFASGIAAQTSEVNDQGITLFVETKLLADDMVSSHLIDIETTNGIVTLSGSVYHLLARDQAIRIAESVKGVRGVVDKLTVTPVLRSDAEIKKDVSMALAEDPATELYDVSVTVIEGIVTLDGRVESQAEKKLAAEVTKGVKGVKDIINDIGIVYPTERSGEEIQPEIEHRLELNPYVDEELIEVQVEDATVTLSGVVGSVAEKNHAYNDAWVAGVEEVDDSGLKVEWITADQGRRKSLAVVRTDEEIRQAVEDAFIYDARVFSFAIDVNVRNATVILDGVVDNLRAKRAAAEDARNAVGVWRVKNYIKVRPEAPLSDDDIAQKVSQALMRDPVVERYEISVRVFNHKVYLDGSVDSYYEKYHAEDVTSRVAGVVDIRNLLVVVDEWAWKSDQAIKEDIEDDLYWSYFVDNEEITVTVDEGVATLTGTVESWNEHAAAIKSAFEGGAKSVRSYLKIKSTPGYYPMYQPRRHRYSYHR</sequence>
<evidence type="ECO:0000313" key="4">
    <source>
        <dbReference type="Proteomes" id="UP000649604"/>
    </source>
</evidence>
<evidence type="ECO:0000259" key="2">
    <source>
        <dbReference type="PROSITE" id="PS50914"/>
    </source>
</evidence>
<evidence type="ECO:0000256" key="1">
    <source>
        <dbReference type="SAM" id="Phobius"/>
    </source>
</evidence>
<feature type="domain" description="BON" evidence="2">
    <location>
        <begin position="275"/>
        <end position="343"/>
    </location>
</feature>
<dbReference type="Pfam" id="PF04972">
    <property type="entry name" value="BON"/>
    <property type="match status" value="6"/>
</dbReference>
<feature type="domain" description="BON" evidence="2">
    <location>
        <begin position="46"/>
        <end position="114"/>
    </location>
</feature>
<name>A0A9D5Q4H2_9BACT</name>
<feature type="domain" description="BON" evidence="2">
    <location>
        <begin position="348"/>
        <end position="416"/>
    </location>
</feature>
<feature type="domain" description="BON" evidence="2">
    <location>
        <begin position="422"/>
        <end position="489"/>
    </location>
</feature>
<dbReference type="InterPro" id="IPR014004">
    <property type="entry name" value="Transpt-assoc_nodulatn_dom_bac"/>
</dbReference>
<keyword evidence="1" id="KW-0812">Transmembrane</keyword>
<feature type="transmembrane region" description="Helical" evidence="1">
    <location>
        <begin position="21"/>
        <end position="40"/>
    </location>
</feature>
<proteinExistence type="predicted"/>
<gene>
    <name evidence="3" type="ORF">GF339_01690</name>
</gene>